<feature type="transmembrane region" description="Helical" evidence="1">
    <location>
        <begin position="7"/>
        <end position="23"/>
    </location>
</feature>
<organism evidence="2 3">
    <name type="scientific">Carboxylicivirga linearis</name>
    <dbReference type="NCBI Taxonomy" id="1628157"/>
    <lineage>
        <taxon>Bacteria</taxon>
        <taxon>Pseudomonadati</taxon>
        <taxon>Bacteroidota</taxon>
        <taxon>Bacteroidia</taxon>
        <taxon>Marinilabiliales</taxon>
        <taxon>Marinilabiliaceae</taxon>
        <taxon>Carboxylicivirga</taxon>
    </lineage>
</organism>
<gene>
    <name evidence="2" type="ORF">KEM10_14560</name>
</gene>
<evidence type="ECO:0000256" key="1">
    <source>
        <dbReference type="SAM" id="Phobius"/>
    </source>
</evidence>
<name>A0ABS5JXF9_9BACT</name>
<reference evidence="2 3" key="1">
    <citation type="journal article" date="2015" name="Int. J. Syst. Evol. Microbiol.">
        <title>Carboxylicivirga linearis sp. nov., isolated from a sea cucumber culture pond.</title>
        <authorList>
            <person name="Wang F.Q."/>
            <person name="Zhou Y.X."/>
            <person name="Lin X.Z."/>
            <person name="Chen G.J."/>
            <person name="Du Z.J."/>
        </authorList>
    </citation>
    <scope>NUCLEOTIDE SEQUENCE [LARGE SCALE GENOMIC DNA]</scope>
    <source>
        <strain evidence="2 3">FB218</strain>
    </source>
</reference>
<feature type="transmembrane region" description="Helical" evidence="1">
    <location>
        <begin position="76"/>
        <end position="95"/>
    </location>
</feature>
<dbReference type="RefSeq" id="WP_212216756.1">
    <property type="nucleotide sequence ID" value="NZ_JAGUCO010000011.1"/>
</dbReference>
<feature type="transmembrane region" description="Helical" evidence="1">
    <location>
        <begin position="101"/>
        <end position="122"/>
    </location>
</feature>
<sequence>MKKLEKTAGILFLLGIIQIFFHLPLGNLFLNISTIIIVVLYLLLGFAYFNDINFKSIFKFEYLDYHSPISKRRLKFSAYSGLGLTTIAIGIFFKIKHYPGASVILILGFIMVLALFIALYLKKKENKDLFFKTIANRFAILSIIGIVFMTTNLELTSLKYNFPNNPELIRSYVKMSKNPNDEINVQEFRSLYRKAVAEKQRDN</sequence>
<feature type="transmembrane region" description="Helical" evidence="1">
    <location>
        <begin position="134"/>
        <end position="153"/>
    </location>
</feature>
<accession>A0ABS5JXF9</accession>
<dbReference type="EMBL" id="JAGUCO010000011">
    <property type="protein sequence ID" value="MBS2099514.1"/>
    <property type="molecule type" value="Genomic_DNA"/>
</dbReference>
<dbReference type="Proteomes" id="UP000708576">
    <property type="component" value="Unassembled WGS sequence"/>
</dbReference>
<keyword evidence="1" id="KW-1133">Transmembrane helix</keyword>
<evidence type="ECO:0000313" key="3">
    <source>
        <dbReference type="Proteomes" id="UP000708576"/>
    </source>
</evidence>
<keyword evidence="1" id="KW-0812">Transmembrane</keyword>
<feature type="transmembrane region" description="Helical" evidence="1">
    <location>
        <begin position="29"/>
        <end position="49"/>
    </location>
</feature>
<keyword evidence="1" id="KW-0472">Membrane</keyword>
<proteinExistence type="predicted"/>
<comment type="caution">
    <text evidence="2">The sequence shown here is derived from an EMBL/GenBank/DDBJ whole genome shotgun (WGS) entry which is preliminary data.</text>
</comment>
<protein>
    <submittedName>
        <fullName evidence="2">Uncharacterized protein</fullName>
    </submittedName>
</protein>
<evidence type="ECO:0000313" key="2">
    <source>
        <dbReference type="EMBL" id="MBS2099514.1"/>
    </source>
</evidence>
<keyword evidence="3" id="KW-1185">Reference proteome</keyword>